<keyword evidence="4" id="KW-0762">Sugar transport</keyword>
<evidence type="ECO:0000256" key="7">
    <source>
        <dbReference type="ARBA" id="ARBA00022777"/>
    </source>
</evidence>
<comment type="subcellular location">
    <subcellularLocation>
        <location evidence="1">Cytoplasm</location>
    </subcellularLocation>
</comment>
<dbReference type="AlphaFoldDB" id="A0A0G3H538"/>
<gene>
    <name evidence="10" type="ORF">CTEST_05400</name>
</gene>
<keyword evidence="11" id="KW-1185">Reference proteome</keyword>
<dbReference type="GO" id="GO:0016301">
    <property type="term" value="F:kinase activity"/>
    <property type="evidence" value="ECO:0007669"/>
    <property type="project" value="UniProtKB-KW"/>
</dbReference>
<evidence type="ECO:0000256" key="5">
    <source>
        <dbReference type="ARBA" id="ARBA00022679"/>
    </source>
</evidence>
<dbReference type="InterPro" id="IPR011055">
    <property type="entry name" value="Dup_hybrid_motif"/>
</dbReference>
<reference evidence="11" key="2">
    <citation type="submission" date="2015-05" db="EMBL/GenBank/DDBJ databases">
        <title>Complete genome sequence of Corynebacterium testudinoris DSM 44614, recovered from necrotic lesions in the mouth of a tortoise.</title>
        <authorList>
            <person name="Ruckert C."/>
            <person name="Albersmeier A."/>
            <person name="Winkler A."/>
            <person name="Tauch A."/>
        </authorList>
    </citation>
    <scope>NUCLEOTIDE SEQUENCE [LARGE SCALE GENOMIC DNA]</scope>
    <source>
        <strain evidence="11">DSM 44614</strain>
    </source>
</reference>
<evidence type="ECO:0000256" key="6">
    <source>
        <dbReference type="ARBA" id="ARBA00022683"/>
    </source>
</evidence>
<dbReference type="FunFam" id="2.70.70.10:FF:000001">
    <property type="entry name" value="PTS system glucose-specific IIA component"/>
    <property type="match status" value="1"/>
</dbReference>
<organism evidence="10 11">
    <name type="scientific">Corynebacterium testudinoris</name>
    <dbReference type="NCBI Taxonomy" id="136857"/>
    <lineage>
        <taxon>Bacteria</taxon>
        <taxon>Bacillati</taxon>
        <taxon>Actinomycetota</taxon>
        <taxon>Actinomycetes</taxon>
        <taxon>Mycobacteriales</taxon>
        <taxon>Corynebacteriaceae</taxon>
        <taxon>Corynebacterium</taxon>
    </lineage>
</organism>
<dbReference type="GO" id="GO:0009401">
    <property type="term" value="P:phosphoenolpyruvate-dependent sugar phosphotransferase system"/>
    <property type="evidence" value="ECO:0007669"/>
    <property type="project" value="UniProtKB-KW"/>
</dbReference>
<evidence type="ECO:0000256" key="1">
    <source>
        <dbReference type="ARBA" id="ARBA00004496"/>
    </source>
</evidence>
<dbReference type="RefSeq" id="WP_047252871.1">
    <property type="nucleotide sequence ID" value="NZ_CP011545.1"/>
</dbReference>
<dbReference type="InterPro" id="IPR050890">
    <property type="entry name" value="PTS_EIIA_component"/>
</dbReference>
<keyword evidence="6" id="KW-0598">Phosphotransferase system</keyword>
<evidence type="ECO:0000256" key="3">
    <source>
        <dbReference type="ARBA" id="ARBA00022475"/>
    </source>
</evidence>
<dbReference type="EMBL" id="CP011545">
    <property type="protein sequence ID" value="AKK08526.1"/>
    <property type="molecule type" value="Genomic_DNA"/>
</dbReference>
<dbReference type="GO" id="GO:0005737">
    <property type="term" value="C:cytoplasm"/>
    <property type="evidence" value="ECO:0007669"/>
    <property type="project" value="UniProtKB-SubCell"/>
</dbReference>
<dbReference type="PATRIC" id="fig|136857.5.peg.1073"/>
<feature type="domain" description="PTS EIIA type-1" evidence="9">
    <location>
        <begin position="26"/>
        <end position="131"/>
    </location>
</feature>
<dbReference type="PANTHER" id="PTHR45008">
    <property type="entry name" value="PTS SYSTEM GLUCOSE-SPECIFIC EIIA COMPONENT"/>
    <property type="match status" value="1"/>
</dbReference>
<keyword evidence="2" id="KW-0813">Transport</keyword>
<dbReference type="OrthoDB" id="9797715at2"/>
<protein>
    <submittedName>
        <fullName evidence="10">PTS system, glucose subfamily, IIA component</fullName>
        <ecNumber evidence="10">2.7.1.69</ecNumber>
    </submittedName>
</protein>
<evidence type="ECO:0000313" key="11">
    <source>
        <dbReference type="Proteomes" id="UP000035540"/>
    </source>
</evidence>
<keyword evidence="3" id="KW-1003">Cell membrane</keyword>
<evidence type="ECO:0000256" key="2">
    <source>
        <dbReference type="ARBA" id="ARBA00022448"/>
    </source>
</evidence>
<evidence type="ECO:0000256" key="8">
    <source>
        <dbReference type="ARBA" id="ARBA00023136"/>
    </source>
</evidence>
<dbReference type="PANTHER" id="PTHR45008:SF1">
    <property type="entry name" value="PTS SYSTEM GLUCOSE-SPECIFIC EIIA COMPONENT"/>
    <property type="match status" value="1"/>
</dbReference>
<dbReference type="InterPro" id="IPR001127">
    <property type="entry name" value="PTS_EIIA_1_perm"/>
</dbReference>
<name>A0A0G3H538_9CORY</name>
<dbReference type="PROSITE" id="PS00371">
    <property type="entry name" value="PTS_EIIA_TYPE_1_HIS"/>
    <property type="match status" value="1"/>
</dbReference>
<proteinExistence type="predicted"/>
<dbReference type="STRING" id="136857.CTEST_05400"/>
<dbReference type="EC" id="2.7.1.69" evidence="10"/>
<keyword evidence="5 10" id="KW-0808">Transferase</keyword>
<dbReference type="Proteomes" id="UP000035540">
    <property type="component" value="Chromosome"/>
</dbReference>
<evidence type="ECO:0000256" key="4">
    <source>
        <dbReference type="ARBA" id="ARBA00022597"/>
    </source>
</evidence>
<accession>A0A0G3H538</accession>
<dbReference type="PROSITE" id="PS51093">
    <property type="entry name" value="PTS_EIIA_TYPE_1"/>
    <property type="match status" value="1"/>
</dbReference>
<evidence type="ECO:0000313" key="10">
    <source>
        <dbReference type="EMBL" id="AKK08526.1"/>
    </source>
</evidence>
<dbReference type="KEGG" id="cted:CTEST_05400"/>
<reference evidence="10 11" key="1">
    <citation type="journal article" date="2015" name="Genome Announc.">
        <title>Complete Genome Sequence of the Type Strain Corynebacterium testudinoris DSM 44614, Recovered from Necrotic Lesions in the Mouth of a Tortoise.</title>
        <authorList>
            <person name="Ruckert C."/>
            <person name="Kriete M."/>
            <person name="Jaenicke S."/>
            <person name="Winkler A."/>
            <person name="Tauch A."/>
        </authorList>
    </citation>
    <scope>NUCLEOTIDE SEQUENCE [LARGE SCALE GENOMIC DNA]</scope>
    <source>
        <strain evidence="10 11">DSM 44614</strain>
    </source>
</reference>
<keyword evidence="7" id="KW-0418">Kinase</keyword>
<dbReference type="NCBIfam" id="TIGR00830">
    <property type="entry name" value="PTBA"/>
    <property type="match status" value="1"/>
</dbReference>
<sequence>MFGFKKASQVVAPVEGTIIPLSEVPDPVFAQGMLGEGFAVETAGDIVRSPVDGEIIVLFPTAHAFAVRTPKGEEVLVHIGVDTVSLKGEGFHALAAQGDQVKAGTPVVQLTDLVALAEKVPSLVTIVVSTDLPLTAAKVESS</sequence>
<evidence type="ECO:0000259" key="9">
    <source>
        <dbReference type="PROSITE" id="PS51093"/>
    </source>
</evidence>
<dbReference type="Gene3D" id="2.70.70.10">
    <property type="entry name" value="Glucose Permease (Domain IIA)"/>
    <property type="match status" value="1"/>
</dbReference>
<dbReference type="SUPFAM" id="SSF51261">
    <property type="entry name" value="Duplicated hybrid motif"/>
    <property type="match status" value="1"/>
</dbReference>
<keyword evidence="8" id="KW-0472">Membrane</keyword>
<dbReference type="Pfam" id="PF00358">
    <property type="entry name" value="PTS_EIIA_1"/>
    <property type="match status" value="1"/>
</dbReference>